<dbReference type="EMBL" id="QICA01000009">
    <property type="protein sequence ID" value="RNL37865.1"/>
    <property type="molecule type" value="Genomic_DNA"/>
</dbReference>
<organism evidence="1 2">
    <name type="scientific">Adlercreutzia equolifaciens subsp. celatus DSM 18785</name>
    <dbReference type="NCBI Taxonomy" id="1121021"/>
    <lineage>
        <taxon>Bacteria</taxon>
        <taxon>Bacillati</taxon>
        <taxon>Actinomycetota</taxon>
        <taxon>Coriobacteriia</taxon>
        <taxon>Eggerthellales</taxon>
        <taxon>Eggerthellaceae</taxon>
        <taxon>Adlercreutzia</taxon>
    </lineage>
</organism>
<dbReference type="RefSeq" id="WP_117285240.1">
    <property type="nucleotide sequence ID" value="NZ_JAMTCE010000006.1"/>
</dbReference>
<reference evidence="1 2" key="1">
    <citation type="journal article" date="2019" name="Microbiol. Resour. Announc.">
        <title>Draft Genome Sequences of Type Strains of Gordonibacter faecihominis, Paraeggerthella hongkongensis, Parvibacter caecicola,Slackia equolifaciens, Slackia faecicanis, and Slackia isoflavoniconvertens.</title>
        <authorList>
            <person name="Danylec N."/>
            <person name="Stoll D.A."/>
            <person name="Dotsch A."/>
            <person name="Huch M."/>
        </authorList>
    </citation>
    <scope>NUCLEOTIDE SEQUENCE [LARGE SCALE GENOMIC DNA]</scope>
    <source>
        <strain evidence="1 2">DSM 18785</strain>
    </source>
</reference>
<keyword evidence="2" id="KW-1185">Reference proteome</keyword>
<evidence type="ECO:0000313" key="2">
    <source>
        <dbReference type="Proteomes" id="UP000278327"/>
    </source>
</evidence>
<dbReference type="Gene3D" id="3.40.960.10">
    <property type="entry name" value="VSR Endonuclease"/>
    <property type="match status" value="1"/>
</dbReference>
<name>A0A3N0ASR9_9ACTN</name>
<gene>
    <name evidence="1" type="ORF">DMP10_06235</name>
</gene>
<accession>A0A3N0ASR9</accession>
<comment type="caution">
    <text evidence="1">The sequence shown here is derived from an EMBL/GenBank/DDBJ whole genome shotgun (WGS) entry which is preliminary data.</text>
</comment>
<evidence type="ECO:0008006" key="3">
    <source>
        <dbReference type="Google" id="ProtNLM"/>
    </source>
</evidence>
<evidence type="ECO:0000313" key="1">
    <source>
        <dbReference type="EMBL" id="RNL37865.1"/>
    </source>
</evidence>
<sequence length="382" mass="41347">MATIVEGFTAAQCWTCDRFYGLFFGETVSLEMGNRIPKLRPPLGNPDTEERAWWLASDRLGVVYEEALAYAEAAESGMAFKPSKPVIERVLEQGAGMVDAPIRVMVPNKASRLSAADLTCCLSSTAPAEGSFVRGPGEGLLIAGPELAVLQLALKLPMPKLAELICELCSTYYYDLAEVPQLSRNEDGLLSRVEVQECARSNRPVPVSCLRAMEWFSAQSASSKAGRAMARAVRYAVDGSASPMETALALMLCLPKTAGGYGLPKPQMNRVLPLDAETGRVRVADLFWPEAKIAVEYDSDALHAEKEKLRRDALRRNQLESQSVTVLTATAEHLSSLAALDELAGQIARALGRSLHRGRLAAAGERAALLASLKQRSIEGLR</sequence>
<dbReference type="Proteomes" id="UP000278327">
    <property type="component" value="Unassembled WGS sequence"/>
</dbReference>
<dbReference type="AlphaFoldDB" id="A0A3N0ASR9"/>
<proteinExistence type="predicted"/>
<protein>
    <recommendedName>
        <fullName evidence="3">DUF559 domain-containing protein</fullName>
    </recommendedName>
</protein>